<protein>
    <submittedName>
        <fullName evidence="2">Uncharacterized protein</fullName>
    </submittedName>
</protein>
<gene>
    <name evidence="2" type="ORF">G3A45_08490</name>
</gene>
<keyword evidence="1" id="KW-1133">Transmembrane helix</keyword>
<proteinExistence type="predicted"/>
<feature type="transmembrane region" description="Helical" evidence="1">
    <location>
        <begin position="7"/>
        <end position="24"/>
    </location>
</feature>
<evidence type="ECO:0000313" key="3">
    <source>
        <dbReference type="Proteomes" id="UP000464452"/>
    </source>
</evidence>
<dbReference type="RefSeq" id="WP_163235178.1">
    <property type="nucleotide sequence ID" value="NZ_CP048617.1"/>
</dbReference>
<evidence type="ECO:0000256" key="1">
    <source>
        <dbReference type="SAM" id="Phobius"/>
    </source>
</evidence>
<keyword evidence="1" id="KW-0812">Transmembrane</keyword>
<dbReference type="EMBL" id="CP048617">
    <property type="protein sequence ID" value="QIB27325.1"/>
    <property type="molecule type" value="Genomic_DNA"/>
</dbReference>
<dbReference type="Proteomes" id="UP000464452">
    <property type="component" value="Chromosome"/>
</dbReference>
<accession>A0A6P1YGK1</accession>
<name>A0A6P1YGK1_9FIRM</name>
<evidence type="ECO:0000313" key="2">
    <source>
        <dbReference type="EMBL" id="QIB27325.1"/>
    </source>
</evidence>
<keyword evidence="1" id="KW-0472">Membrane</keyword>
<reference evidence="2 3" key="1">
    <citation type="submission" date="2020-02" db="EMBL/GenBank/DDBJ databases">
        <title>Thermophilic hydrogen producing bacteria, Caloranaerobacter azorensis.</title>
        <authorList>
            <person name="Baek K."/>
        </authorList>
    </citation>
    <scope>NUCLEOTIDE SEQUENCE [LARGE SCALE GENOMIC DNA]</scope>
    <source>
        <strain evidence="2 3">T3-1</strain>
    </source>
</reference>
<dbReference type="KEGG" id="cazo:G3A45_08490"/>
<dbReference type="AlphaFoldDB" id="A0A6P1YGK1"/>
<sequence length="193" mass="22423">MNKKTKILIITVIAIIIVGIYFFNNRKTLVYNEFDSISDYIIEELKKEYPLSYIGKPTITTYPGHAKLNKHWVDTAFNALNDNLSFLKQKSIYILNQEKNIATKVIVNYEPKIKQRYYLAVNRIYSNPIDYKELDVSLSPTFSNSITANGLFIQVTTICTNQANINREFEKSMIKMNTDITSKIQKYVLKIDK</sequence>
<organism evidence="2 3">
    <name type="scientific">Caloranaerobacter azorensis</name>
    <dbReference type="NCBI Taxonomy" id="116090"/>
    <lineage>
        <taxon>Bacteria</taxon>
        <taxon>Bacillati</taxon>
        <taxon>Bacillota</taxon>
        <taxon>Tissierellia</taxon>
        <taxon>Tissierellales</taxon>
        <taxon>Thermohalobacteraceae</taxon>
        <taxon>Caloranaerobacter</taxon>
    </lineage>
</organism>